<evidence type="ECO:0000256" key="4">
    <source>
        <dbReference type="ARBA" id="ARBA00022737"/>
    </source>
</evidence>
<protein>
    <submittedName>
        <fullName evidence="11">Mucin-5AC</fullName>
    </submittedName>
</protein>
<feature type="domain" description="VWFD" evidence="10">
    <location>
        <begin position="3460"/>
        <end position="3644"/>
    </location>
</feature>
<dbReference type="Pfam" id="PF01826">
    <property type="entry name" value="TIL"/>
    <property type="match status" value="2"/>
</dbReference>
<feature type="domain" description="VWFD" evidence="10">
    <location>
        <begin position="32"/>
        <end position="202"/>
    </location>
</feature>
<feature type="domain" description="VWFD" evidence="10">
    <location>
        <begin position="4639"/>
        <end position="4808"/>
    </location>
</feature>
<name>A0ABQ8MH10_LABRO</name>
<dbReference type="InterPro" id="IPR001846">
    <property type="entry name" value="VWF_type-D"/>
</dbReference>
<dbReference type="Proteomes" id="UP000830375">
    <property type="component" value="Unassembled WGS sequence"/>
</dbReference>
<dbReference type="SMART" id="SM00215">
    <property type="entry name" value="VWC_out"/>
    <property type="match status" value="4"/>
</dbReference>
<keyword evidence="2" id="KW-0964">Secreted</keyword>
<feature type="region of interest" description="Disordered" evidence="8">
    <location>
        <begin position="1806"/>
        <end position="2013"/>
    </location>
</feature>
<evidence type="ECO:0000256" key="9">
    <source>
        <dbReference type="SAM" id="SignalP"/>
    </source>
</evidence>
<evidence type="ECO:0000256" key="2">
    <source>
        <dbReference type="ARBA" id="ARBA00022525"/>
    </source>
</evidence>
<feature type="compositionally biased region" description="Low complexity" evidence="8">
    <location>
        <begin position="1806"/>
        <end position="1869"/>
    </location>
</feature>
<dbReference type="EMBL" id="JACTAM010000007">
    <property type="protein sequence ID" value="KAI2662119.1"/>
    <property type="molecule type" value="Genomic_DNA"/>
</dbReference>
<gene>
    <name evidence="11" type="ORF">H4Q32_000890</name>
</gene>
<feature type="compositionally biased region" description="Polar residues" evidence="8">
    <location>
        <begin position="1650"/>
        <end position="1660"/>
    </location>
</feature>
<comment type="subcellular location">
    <subcellularLocation>
        <location evidence="1">Secreted</location>
    </subcellularLocation>
</comment>
<dbReference type="Gene3D" id="2.10.25.10">
    <property type="entry name" value="Laminin"/>
    <property type="match status" value="4"/>
</dbReference>
<comment type="caution">
    <text evidence="11">The sequence shown here is derived from an EMBL/GenBank/DDBJ whole genome shotgun (WGS) entry which is preliminary data.</text>
</comment>
<evidence type="ECO:0000256" key="3">
    <source>
        <dbReference type="ARBA" id="ARBA00022729"/>
    </source>
</evidence>
<feature type="compositionally biased region" description="Polar residues" evidence="8">
    <location>
        <begin position="1912"/>
        <end position="1921"/>
    </location>
</feature>
<feature type="domain" description="VWFD" evidence="10">
    <location>
        <begin position="3818"/>
        <end position="3988"/>
    </location>
</feature>
<evidence type="ECO:0000256" key="7">
    <source>
        <dbReference type="ARBA" id="ARBA00023180"/>
    </source>
</evidence>
<dbReference type="InterPro" id="IPR025155">
    <property type="entry name" value="WxxW_domain"/>
</dbReference>
<feature type="region of interest" description="Disordered" evidence="8">
    <location>
        <begin position="1420"/>
        <end position="1448"/>
    </location>
</feature>
<proteinExistence type="predicted"/>
<keyword evidence="5" id="KW-0186">Copper</keyword>
<evidence type="ECO:0000256" key="1">
    <source>
        <dbReference type="ARBA" id="ARBA00004613"/>
    </source>
</evidence>
<keyword evidence="6" id="KW-1015">Disulfide bond</keyword>
<dbReference type="InterPro" id="IPR002919">
    <property type="entry name" value="TIL_dom"/>
</dbReference>
<organism evidence="11 12">
    <name type="scientific">Labeo rohita</name>
    <name type="common">Indian major carp</name>
    <name type="synonym">Cyprinus rohita</name>
    <dbReference type="NCBI Taxonomy" id="84645"/>
    <lineage>
        <taxon>Eukaryota</taxon>
        <taxon>Metazoa</taxon>
        <taxon>Chordata</taxon>
        <taxon>Craniata</taxon>
        <taxon>Vertebrata</taxon>
        <taxon>Euteleostomi</taxon>
        <taxon>Actinopterygii</taxon>
        <taxon>Neopterygii</taxon>
        <taxon>Teleostei</taxon>
        <taxon>Ostariophysi</taxon>
        <taxon>Cypriniformes</taxon>
        <taxon>Cyprinidae</taxon>
        <taxon>Labeoninae</taxon>
        <taxon>Labeonini</taxon>
        <taxon>Labeo</taxon>
    </lineage>
</organism>
<dbReference type="InterPro" id="IPR058753">
    <property type="entry name" value="TIL_OTOGL_Mucin"/>
</dbReference>
<dbReference type="SMART" id="SM00214">
    <property type="entry name" value="VWC"/>
    <property type="match status" value="5"/>
</dbReference>
<dbReference type="Pfam" id="PF08742">
    <property type="entry name" value="C8"/>
    <property type="match status" value="7"/>
</dbReference>
<dbReference type="Pfam" id="PF13330">
    <property type="entry name" value="Mucin2_WxxW"/>
    <property type="match status" value="10"/>
</dbReference>
<dbReference type="PANTHER" id="PTHR11339:SF408">
    <property type="entry name" value="MUCIN-5B"/>
    <property type="match status" value="1"/>
</dbReference>
<evidence type="ECO:0000313" key="11">
    <source>
        <dbReference type="EMBL" id="KAI2662119.1"/>
    </source>
</evidence>
<feature type="compositionally biased region" description="Low complexity" evidence="8">
    <location>
        <begin position="1661"/>
        <end position="1675"/>
    </location>
</feature>
<dbReference type="SMART" id="SM00832">
    <property type="entry name" value="C8"/>
    <property type="match status" value="7"/>
</dbReference>
<reference evidence="11 12" key="1">
    <citation type="submission" date="2022-01" db="EMBL/GenBank/DDBJ databases">
        <title>A high-quality chromosome-level genome assembly of rohu carp, Labeo rohita.</title>
        <authorList>
            <person name="Arick M.A. II"/>
            <person name="Hsu C.-Y."/>
            <person name="Magbanua Z."/>
            <person name="Pechanova O."/>
            <person name="Grover C."/>
            <person name="Miller E."/>
            <person name="Thrash A."/>
            <person name="Ezzel L."/>
            <person name="Alam S."/>
            <person name="Benzie J."/>
            <person name="Hamilton M."/>
            <person name="Karsi A."/>
            <person name="Lawrence M.L."/>
            <person name="Peterson D.G."/>
        </authorList>
    </citation>
    <scope>NUCLEOTIDE SEQUENCE [LARGE SCALE GENOMIC DNA]</scope>
    <source>
        <strain evidence="12">BAU-BD-2019</strain>
        <tissue evidence="11">Blood</tissue>
    </source>
</reference>
<feature type="compositionally biased region" description="Polar residues" evidence="8">
    <location>
        <begin position="1870"/>
        <end position="1903"/>
    </location>
</feature>
<dbReference type="InterPro" id="IPR036084">
    <property type="entry name" value="Ser_inhib-like_sf"/>
</dbReference>
<feature type="domain" description="VWFD" evidence="10">
    <location>
        <begin position="385"/>
        <end position="560"/>
    </location>
</feature>
<evidence type="ECO:0000256" key="5">
    <source>
        <dbReference type="ARBA" id="ARBA00023008"/>
    </source>
</evidence>
<dbReference type="PROSITE" id="PS51233">
    <property type="entry name" value="VWFD"/>
    <property type="match status" value="7"/>
</dbReference>
<dbReference type="SUPFAM" id="SSF57567">
    <property type="entry name" value="Serine protease inhibitors"/>
    <property type="match status" value="6"/>
</dbReference>
<feature type="region of interest" description="Disordered" evidence="8">
    <location>
        <begin position="1650"/>
        <end position="1696"/>
    </location>
</feature>
<feature type="compositionally biased region" description="Polar residues" evidence="8">
    <location>
        <begin position="1676"/>
        <end position="1696"/>
    </location>
</feature>
<keyword evidence="3 9" id="KW-0732">Signal</keyword>
<dbReference type="Pfam" id="PF25962">
    <property type="entry name" value="TIL_OTOGL_Mucin"/>
    <property type="match status" value="1"/>
</dbReference>
<dbReference type="SMART" id="SM00216">
    <property type="entry name" value="VWD"/>
    <property type="match status" value="7"/>
</dbReference>
<dbReference type="InterPro" id="IPR014853">
    <property type="entry name" value="VWF/SSPO/ZAN-like_Cys-rich_dom"/>
</dbReference>
<sequence length="5112" mass="557464">MGRRNRIVIWMLDWIVLYFGLRATQTGAYNKQVCSTWGNYHFKKFDGDIFHLPSTCNYIMCAMCGSSYEDFNIQMRRQVVNEQPTITNITVKLDSTVVELTKNSVRVDGREMNLPFSQSGILIYKSSSYVKITAKHGLVAMWNEDDAFTVELDMMYQNKTCGLCGDFNGTQLHNEFITDDQIRSPYDYGYFAKSESSTESCMEQISSTKPCKKMTSVCEQLLSGLSFSSCKDLVPLESFIKTCELDMCYCTNRTGSFCICRTISEYFRQCIQAGGKPDPWRTEQFCDKSCPYHNMVHQECGNPCMNTCSNPDRSHICEDHCIDGCFCPEGYLFDDLTDRGCIAKNQCPCINNGKIYEPGEIYRSNCKECTCVDNLWSCKDRDCPGTCSVEGGSHITTYDGRTYSFHGDCTYILSKQTSDNEFTVLGDLMKCGFADTDACLKAVTLFLSKRNTVFSIQSDGEVFVNKMHSQLPLSIADVMVFRPTTFFIIVQTSFGLELEIQLIPIMQVYIKVDATYKQKTTGLCGNFNSIQADDFITVSGSPEATAVDFANDWKAQANCPDVKNSIEDPCSLSLDDERYAKKWCSLLSDPNGVFAPCHKEISPDLYQMICMYDACNCENSEDCMCAALSSYVHNCAAKGIHLPHWRNTACGKFSASCPGNMVYSYTVQNNSRSCRCNSDPDFTCGVTFEPVDGCICAEEMFFDEEAKCVPLSSCSCYVKGTVIPPGEVINRDGTMCTCKDGKLSCIGERISQQSCPKPMVFFDCTSAAPGSTGSECQKICDTLDMACAVCVHLDWYQMAGVAALKKIFVLAFTMALYTNLEIQSKWTAIADPCHGTCLVHGDGHYITFDGKRYTFDGECEYTLITDFCGHANTSATFRVLTENIPCGSTGTTCSKAVRLFLGNKELKLTDGGYQILHRDEGVDIPYQILIRGIYMVIEANNGLIAMWDQRANMFIKLSPNFKGAVCGLCGNYDGNANNDFMLRSQEVVIKPLDFGNDWKESSSCPVTMEIRSPCSDNPYRQSWAQKQCSIIMSGVFTTCHSQVDPNHFYDACVRDSCACDSGGDHDCLCAAIAAYAQACNEAGACVAWRTPKICPLFCDYYNAPGKCEWHYCSSMEVKCKYNATACTCTFKGNKYMYGDTIYNTTDGLGTCMTAVCGEHGIIQKTSYTCQTSHPTTTYTSTTIFDFASKTPAPSTTSPTSTTLKTSTLTPTPGCNCYWSDWNDFGSPTTGPDGGEIVPIKRITDTYPTLCSALKEIQCRAKRYPGVPLSQLGQIVKCNTKDGLICLNKHQGLAQQCYDYEIRTFCCDENCSNITTPSSSTATTTVSSTSMRIPLSTTSMVQSSSTVTSISTDHQQQFLLVHIHQLFQPACPQQQLRHQQALLPPQVQGYSNNFHNVFCHTFSFFNKQIYTRSYHTNSPDMTSVSTTLTTKTSTAPSTMSPTSTTLKTSTLTPTPGCNCYWSDWNDFGSPTTGPDGGEIVPIERITDTYHTICSVPKEVACRAKHYPGVPLSQLGQVVKCNMKDGLVCLNKHQGLAQQCYDYEIRIFCCDENCGNITTHFYNNVITNVPLPENTTSTVHSFQCYKHIHRSINNFYCYTFTIFSTTMTTASTMASTSLISSSSILRTTATPSTMFSGASSVSSTSRFTQISTSTVQNSPTGKSLSTTPTTISTSTRSPLFSTGMNTLSTKTPTVQNSSNITSMTTQSLKTIATRMLSTNMTYTTTSVTRVHSSSTVTSIPTGTSTTISTGTSSPSFSPGMTTPQTKTTTVQNSSNTTSMTMHSLATSATRMSSTSVHIPLTTTSTVHNSSSITSISTGPSTTISTGTTLPTISTSMPTASTTSSTTITSSTSKSLSTTAATASTRMTATPSISSTSTFSEQITTLRVQSSPTVKSIPTTPTTVSTDHLKFSPKGLTTPQTKTYTVQNSSNTTSMTTQSLTKTTTRMSSISMHISPTTPSTTHTSSAVTNTSTDSSTSNSTTMPTASTSLNSSSSILKTTATTSTKPTVQNSHKTTSMTTQFLTTTATRMSSTSSTILPTLTPIVPNSSIVTNIYTNLYKINSTSIPSSTYLTSMLSAPTTHSTGLTSSTKISKSTTTATSSTKFSAIPSTIGLTQQVTTPAVQSSPTSKSISTTLPAISAGSPSSASSAIISYNVTSISPTQMTTTSSTTPSITSPTFTTLKTTTYISTPLCICHWSDWNDFGGPTTGVKGGEIIPMSTFSTICSAPKEVECRAKLYPGVPLSQLGQVVECNVKHGLVCLNKNQGHAQQCFDYEIRVFCCDINCGNFSTNLPIPTTSRMSSTSLHIRTTTSPTVQGSSTSSSISTVSLKIASTASSSTVSLTTSTTAESVTLSPNPGCICNWSEWTNFGGPTTGPDGGEIVPIKQITGTNHTICSAPKDVECRAKLYPGVPLSKLGQVVKCNVKDGLICLNKNQGLEQQCFDYEIRVFCCVGNCSSNTTQCPTTTMVSTATMSVSPNAKQTNESFSTSTVTSIIPTPASTPIMSVLLSTTPTIQSFSSGTSLYTTPVTSLFPSTASTTSPLSKTATHTPNPTCICPWSEWLDFGGPTTGPEGGENISIKRIVDNYPTVCSAPREVECRAKNYPRLSLSQLNQVVKCNAKDGLECLNKYQDITHQCFDYEIRVSCCDENCGSITTLTPKIPLLTPTLGCVCQWSDWMDFGSLTTGPEGGEIISIKQITGTCSAPKQLECRAKLYPELSLSQLGQVVICNAKDGLICFNKNQDITQQVLCCHGKCDNSTQAPTTPTISSKTPSATSTPSKTKKPSPLTPTPPCICQWSKWLDFGKSTTDPEGGKLIPVKIITDTYPTTCSKPQGIECRAKHYPRLPLSKLGQEVNCDLKDGFVCLNKKQNITQQCFDYEIRVLCCRGQCSSSTQAATTSTRLSLSTTTMPAKASSEITSVQQIQPDNSTPECTCHWSKSLDFGGPTVGPEGGETITIKKITDTYPSLCSAPKKVECHAKHYPRLSLLQLGQVVICNAKDGLLCLNKNQDITQQCFDYNIRVLCCHGKCDNSTQAPTTPTISSKTPSATSTPSKTKKPSPLTPTPPCICQWSEWLDFGKSTTGPEGGKLIPVKIITDTYPTTCSKPQGIECRAKHYPPTSCIKAWTGNGFVCLNKKQNITQQCFDYEMRLLCCHRDCVSATLPAALTLALYNSSTSVSTTTVAPTRAVTTTISKTSPSECICQWSDWMDFGSPTTGPEGGEIIPIKAITNTYLNITSAPTGVQCHAKLYPGLLLSQLGQAVTCNSEDGLVCLNKNQGVTQQCFDYEIKILHCHGLCGISSKITQTNQYFSNSTIITTRSLPVTTGSTGGHITSHQDCFCEIDGNTFKPESEIYNKTDGDGWCYIAKCVKTKDKNCNVIKLSVPCLTTMLPSASMPLTGNCDKHMPPLKNGESIHVGNCSIGTCVNGTMERKAVHCDPVQYPVCKNKFPPLKIADESGCCFKYECQCEFGFRDQHYITFDGLYYPFKGNLTYVLVREIDPKYNFSVVVDNVFCDAEDASRPCPKSLMISYKSSEIFMSQRISGGTVINLIYVNEKKVKLPFESQDIHATENGTESLVVISEIDAHISFTGTMFSIHLPWQNLHGNTEGQCGVCDNNQRNDCRLPNGTIISSCQDMAPYWQVHNNNNFLSPRPESISKPCPSSVICKILEHKLFDKCHKFVDFEPYVSACNSDVCKTNNKAAGCATLQAYARECAMAGVCVDWRGVTNGVCDFKCDKPQTYKACGPQVEPTCNGRFNVNSLHGNNAFSNKESMLWEGCYCPSGTTRLRPNSNNISHNSSVFTTTSMIPTATIELISGVSSQHNGQVCSVWGNYHYKTFDGNYFQLPSSCNYILTSHCSTSYEDFNIQLRHQVVNSEPTISKITMKLQGTLIELAKGSLGVNGQIVTLPFSSSEVFIEKMASYILVKAVFGLEAMWNEDDSFMVKLDEKYTNQTCGLCGDFNGIEVYNEFISDGTTMSVSNYGNLWKMDGPTEVCKEDTVPLVENCGDENFCRDIFSSSVFNDCRGRVSIDSFVQVCMKDLCHCNGTSGSFCLCKSIAEYSRQCVHAGGKPEEWRSEYFCPHPCPESMIHQECGNPCTDTCTNPEIGQVCEHHCIDGCFCPPGTVFDDIHNTGCIPQSECSCVLGGKIFASGENYTSSCRDCTCEHGQWNCIQKDCPQACSIEGGSHITTYDGKAYTFHGDCTYILSKQCTGTEFTVQGDLVKCGLTETETCLKSVTLALLNGTNVIKVDSSGNVEVNRIIAQMPLFTADLSVFKPSSFYVVIQAHLIGLRLEIQLVPIMQLYITVNSVYQGETCGLCGNFNNIEADDFTTIGGLREGTAVDFANTWKTRASCPDVKRNFENPCSLSTENEKYAQHWCSLLSDPSSVFAPCHSEISPEVYKANCIYDTCNCERSEDCMCAALSSYVHACAARGIALDGWRDVACKTYTLTCPSTMVYSYQMTSCDRTCRSLSQSDNTCAIDFVPVDGCGCAEGTYMNENGDCVAPASCSCYYAGKIIPAGDIIAKDGGSCICEQGKLSCTGGSTWEVCQDPMTYFNCSTASPGSTGSECQKSCNTLDMACISTECVSGCVCPSGLVSDGKGGCIAENLCPCFHNGVAYQPGESIKTDCNTCTCKDRRWTCTTNQCSGTCSIYGDGHYKTFDEKRYVFSGNCEYSLVQDFCNNSTGTFRVITENIPCGSTGTTCSKSIKLFLGSIELRLMDGSYQVVHRDAGEEIPYQMRTMGLYLVIEANNGLMLIWDRKTTIHIKLSPEFNGRVCGLCGNYDGNANNDFTMRSQAIAVETLDFVNSWKLSNCPDATLTEDPCVHNPYREAWAQRQCSIITSSVFSTCHSQVDPSPFYDACVRDACACDSGGDYECFCTAVTAYAQACNEAGACVAWRTPKICPLFCDYYNPPGECEWHYKSCGAPCMQTCRNPSGDCSSQIPALEGCYPKCPPEQPIFDEDNMMCVAQEDCGCFVEMLHYQVGQQVPTTENCQSCYCSSFGVICDFDVNACICQYNNMEYNFGDTIYHTTDGLGGCITARCSVNGTIERTFIPCETTTIPTTTSTLTTTQSLTPTPTTVFVFSTPGTFSFPCYTFIPDLIYCFCSLFRHHALQITVYIH</sequence>
<feature type="compositionally biased region" description="Low complexity" evidence="8">
    <location>
        <begin position="3031"/>
        <end position="3048"/>
    </location>
</feature>
<evidence type="ECO:0000313" key="12">
    <source>
        <dbReference type="Proteomes" id="UP000830375"/>
    </source>
</evidence>
<feature type="chain" id="PRO_5046732573" evidence="9">
    <location>
        <begin position="24"/>
        <end position="5112"/>
    </location>
</feature>
<dbReference type="PANTHER" id="PTHR11339">
    <property type="entry name" value="EXTRACELLULAR MATRIX GLYCOPROTEIN RELATED"/>
    <property type="match status" value="1"/>
</dbReference>
<feature type="signal peptide" evidence="9">
    <location>
        <begin position="1"/>
        <end position="23"/>
    </location>
</feature>
<dbReference type="InterPro" id="IPR050780">
    <property type="entry name" value="Mucin_vWF_Thrombospondin_sf"/>
</dbReference>
<feature type="domain" description="VWFD" evidence="10">
    <location>
        <begin position="835"/>
        <end position="1005"/>
    </location>
</feature>
<keyword evidence="7" id="KW-0325">Glycoprotein</keyword>
<keyword evidence="4" id="KW-0677">Repeat</keyword>
<feature type="region of interest" description="Disordered" evidence="8">
    <location>
        <begin position="2754"/>
        <end position="2785"/>
    </location>
</feature>
<feature type="compositionally biased region" description="Low complexity" evidence="8">
    <location>
        <begin position="1421"/>
        <end position="1448"/>
    </location>
</feature>
<dbReference type="SUPFAM" id="SSF57603">
    <property type="entry name" value="FnI-like domain"/>
    <property type="match status" value="1"/>
</dbReference>
<evidence type="ECO:0000259" key="10">
    <source>
        <dbReference type="PROSITE" id="PS51233"/>
    </source>
</evidence>
<feature type="region of interest" description="Disordered" evidence="8">
    <location>
        <begin position="3027"/>
        <end position="3058"/>
    </location>
</feature>
<dbReference type="Pfam" id="PF00094">
    <property type="entry name" value="VWD"/>
    <property type="match status" value="7"/>
</dbReference>
<dbReference type="CDD" id="cd19941">
    <property type="entry name" value="TIL"/>
    <property type="match status" value="4"/>
</dbReference>
<feature type="compositionally biased region" description="Low complexity" evidence="8">
    <location>
        <begin position="1922"/>
        <end position="2002"/>
    </location>
</feature>
<feature type="domain" description="VWFD" evidence="10">
    <location>
        <begin position="4170"/>
        <end position="4346"/>
    </location>
</feature>
<keyword evidence="12" id="KW-1185">Reference proteome</keyword>
<feature type="compositionally biased region" description="Low complexity" evidence="8">
    <location>
        <begin position="2758"/>
        <end position="2775"/>
    </location>
</feature>
<feature type="region of interest" description="Disordered" evidence="8">
    <location>
        <begin position="1731"/>
        <end position="1775"/>
    </location>
</feature>
<accession>A0ABQ8MH10</accession>
<evidence type="ECO:0000256" key="8">
    <source>
        <dbReference type="SAM" id="MobiDB-lite"/>
    </source>
</evidence>
<evidence type="ECO:0000256" key="6">
    <source>
        <dbReference type="ARBA" id="ARBA00023157"/>
    </source>
</evidence>
<dbReference type="InterPro" id="IPR001007">
    <property type="entry name" value="VWF_dom"/>
</dbReference>